<evidence type="ECO:0000256" key="5">
    <source>
        <dbReference type="ARBA" id="ARBA00022982"/>
    </source>
</evidence>
<evidence type="ECO:0000256" key="7">
    <source>
        <dbReference type="ARBA" id="ARBA00023014"/>
    </source>
</evidence>
<dbReference type="FunFam" id="3.30.70.20:FF:000044">
    <property type="entry name" value="Ion-translocating oxidoreductase complex subunit C"/>
    <property type="match status" value="1"/>
</dbReference>
<dbReference type="AlphaFoldDB" id="I3YA74"/>
<organism evidence="11 12">
    <name type="scientific">Thiocystis violascens (strain ATCC 17096 / DSM 198 / 6111)</name>
    <name type="common">Chromatium violascens</name>
    <dbReference type="NCBI Taxonomy" id="765911"/>
    <lineage>
        <taxon>Bacteria</taxon>
        <taxon>Pseudomonadati</taxon>
        <taxon>Pseudomonadota</taxon>
        <taxon>Gammaproteobacteria</taxon>
        <taxon>Chromatiales</taxon>
        <taxon>Chromatiaceae</taxon>
        <taxon>Thiocystis</taxon>
    </lineage>
</organism>
<dbReference type="PANTHER" id="PTHR43034">
    <property type="entry name" value="ION-TRANSLOCATING OXIDOREDUCTASE COMPLEX SUBUNIT C"/>
    <property type="match status" value="1"/>
</dbReference>
<comment type="cofactor">
    <cofactor evidence="8">
        <name>[4Fe-4S] cluster</name>
        <dbReference type="ChEBI" id="CHEBI:49883"/>
    </cofactor>
    <text evidence="8">Binds 2 [4Fe-4S] clusters per subunit.</text>
</comment>
<dbReference type="InterPro" id="IPR019554">
    <property type="entry name" value="Soluble_ligand-bd"/>
</dbReference>
<gene>
    <name evidence="8" type="primary">rnfC</name>
    <name evidence="11" type="ordered locus">Thivi_1932</name>
</gene>
<dbReference type="NCBIfam" id="NF003454">
    <property type="entry name" value="PRK05035.1"/>
    <property type="match status" value="1"/>
</dbReference>
<evidence type="ECO:0000313" key="11">
    <source>
        <dbReference type="EMBL" id="AFL73892.1"/>
    </source>
</evidence>
<feature type="binding site" evidence="8">
    <location>
        <position position="398"/>
    </location>
    <ligand>
        <name>[4Fe-4S] cluster</name>
        <dbReference type="ChEBI" id="CHEBI:49883"/>
        <label>2</label>
    </ligand>
</feature>
<keyword evidence="5 8" id="KW-0249">Electron transport</keyword>
<dbReference type="Proteomes" id="UP000006062">
    <property type="component" value="Chromosome"/>
</dbReference>
<evidence type="ECO:0000256" key="6">
    <source>
        <dbReference type="ARBA" id="ARBA00023004"/>
    </source>
</evidence>
<dbReference type="PROSITE" id="PS51379">
    <property type="entry name" value="4FE4S_FER_2"/>
    <property type="match status" value="2"/>
</dbReference>
<feature type="binding site" evidence="8">
    <location>
        <position position="391"/>
    </location>
    <ligand>
        <name>[4Fe-4S] cluster</name>
        <dbReference type="ChEBI" id="CHEBI:49883"/>
        <label>1</label>
    </ligand>
</feature>
<evidence type="ECO:0000259" key="10">
    <source>
        <dbReference type="PROSITE" id="PS51379"/>
    </source>
</evidence>
<dbReference type="HOGENOM" id="CLU_010808_6_2_6"/>
<feature type="binding site" evidence="8">
    <location>
        <position position="394"/>
    </location>
    <ligand>
        <name>[4Fe-4S] cluster</name>
        <dbReference type="ChEBI" id="CHEBI:49883"/>
        <label>1</label>
    </ligand>
</feature>
<protein>
    <recommendedName>
        <fullName evidence="8">Ion-translocating oxidoreductase complex subunit C</fullName>
        <ecNumber evidence="8">7.-.-.-</ecNumber>
    </recommendedName>
    <alternativeName>
        <fullName evidence="8">Rnf electron transport complex subunit C</fullName>
    </alternativeName>
</protein>
<sequence>MALARLRSVPWFGANRRLWTFHGGIHIPDEKALSNAAPVELAPLPRFLVIPLQQHLGAPARPLVGVGERVFKGQTIAEANGYISAPVHASSSGILIAIEERPVAHPSGLSALCAVIETDGEDTWAELPPPLPDYPRLDPQIVRERIRWAGVVGMGGATFPTHVKLSPGTDREIQTLILNGAECEPYITCDDRLMREHGHRILEGARIMRHLLGAARVLIGIEDNKPEAIAALRDALSETDLRDATEVVPIPTLYPSGGEKQLIRILTGREVPTQGLPAHIGMVCQNVASAAAVADAVLEGRPLISRIVTVTGRAIAAPRNLEVRIGTPASALIAHCGGYRETPRKLICGGPMMGFALSHPEAPLTKGTNCLLALTAAESPDPGPPLACIRCGRCADVCPAKLLPQQLYWHARAKDLDRVQDYNLFDCIECGCCAQVCPSHIPLVQYYRYAKTEVYAREQEKRKAEQARARHEAKQARLERQEHERQDRLRRQKAALEAKPSPDAASEDPRKAMIEAARQRVAAKKAATPGD</sequence>
<keyword evidence="4 8" id="KW-0677">Repeat</keyword>
<feature type="binding site" evidence="8">
    <location>
        <position position="433"/>
    </location>
    <ligand>
        <name>[4Fe-4S] cluster</name>
        <dbReference type="ChEBI" id="CHEBI:49883"/>
        <label>2</label>
    </ligand>
</feature>
<keyword evidence="8" id="KW-0997">Cell inner membrane</keyword>
<dbReference type="PANTHER" id="PTHR43034:SF2">
    <property type="entry name" value="ION-TRANSLOCATING OXIDOREDUCTASE COMPLEX SUBUNIT C"/>
    <property type="match status" value="1"/>
</dbReference>
<comment type="subunit">
    <text evidence="8">The complex is composed of six subunits: RnfA, RnfB, RnfC, RnfD, RnfE and RnfG.</text>
</comment>
<dbReference type="HAMAP" id="MF_00461">
    <property type="entry name" value="RsxC_RnfC"/>
    <property type="match status" value="1"/>
</dbReference>
<proteinExistence type="inferred from homology"/>
<feature type="domain" description="4Fe-4S ferredoxin-type" evidence="10">
    <location>
        <begin position="378"/>
        <end position="408"/>
    </location>
</feature>
<dbReference type="InterPro" id="IPR010208">
    <property type="entry name" value="Ion_transpt_RnfC/RsxC"/>
</dbReference>
<keyword evidence="8" id="KW-1278">Translocase</keyword>
<accession>I3YA74</accession>
<dbReference type="EMBL" id="CP003154">
    <property type="protein sequence ID" value="AFL73892.1"/>
    <property type="molecule type" value="Genomic_DNA"/>
</dbReference>
<dbReference type="Gene3D" id="3.40.50.11540">
    <property type="entry name" value="NADH-ubiquinone oxidoreductase 51kDa subunit"/>
    <property type="match status" value="1"/>
</dbReference>
<dbReference type="GO" id="GO:0009055">
    <property type="term" value="F:electron transfer activity"/>
    <property type="evidence" value="ECO:0007669"/>
    <property type="project" value="InterPro"/>
</dbReference>
<keyword evidence="8" id="KW-1003">Cell membrane</keyword>
<keyword evidence="3 8" id="KW-0479">Metal-binding</keyword>
<dbReference type="Gene3D" id="3.30.70.20">
    <property type="match status" value="1"/>
</dbReference>
<dbReference type="InterPro" id="IPR037225">
    <property type="entry name" value="Nuo51_FMN-bd_sf"/>
</dbReference>
<keyword evidence="12" id="KW-1185">Reference proteome</keyword>
<keyword evidence="2 8" id="KW-0004">4Fe-4S</keyword>
<feature type="domain" description="4Fe-4S ferredoxin-type" evidence="10">
    <location>
        <begin position="417"/>
        <end position="447"/>
    </location>
</feature>
<comment type="subcellular location">
    <subcellularLocation>
        <location evidence="8">Cell inner membrane</location>
        <topology evidence="8">Peripheral membrane protein</topology>
    </subcellularLocation>
</comment>
<feature type="binding site" evidence="8">
    <location>
        <position position="430"/>
    </location>
    <ligand>
        <name>[4Fe-4S] cluster</name>
        <dbReference type="ChEBI" id="CHEBI:49883"/>
        <label>2</label>
    </ligand>
</feature>
<dbReference type="InterPro" id="IPR011538">
    <property type="entry name" value="Nuo51_FMN-bd"/>
</dbReference>
<feature type="region of interest" description="Disordered" evidence="9">
    <location>
        <begin position="462"/>
        <end position="531"/>
    </location>
</feature>
<dbReference type="GO" id="GO:0046872">
    <property type="term" value="F:metal ion binding"/>
    <property type="evidence" value="ECO:0007669"/>
    <property type="project" value="UniProtKB-KW"/>
</dbReference>
<dbReference type="PROSITE" id="PS00198">
    <property type="entry name" value="4FE4S_FER_1"/>
    <property type="match status" value="1"/>
</dbReference>
<comment type="function">
    <text evidence="8">Part of a membrane-bound complex that couples electron transfer with translocation of ions across the membrane.</text>
</comment>
<dbReference type="Pfam" id="PF01512">
    <property type="entry name" value="Complex1_51K"/>
    <property type="match status" value="1"/>
</dbReference>
<keyword evidence="1 8" id="KW-0813">Transport</keyword>
<dbReference type="STRING" id="765911.Thivi_1932"/>
<keyword evidence="7 8" id="KW-0411">Iron-sulfur</keyword>
<feature type="compositionally biased region" description="Basic and acidic residues" evidence="9">
    <location>
        <begin position="462"/>
        <end position="489"/>
    </location>
</feature>
<dbReference type="Pfam" id="PF13375">
    <property type="entry name" value="RnfC_N"/>
    <property type="match status" value="1"/>
</dbReference>
<comment type="similarity">
    <text evidence="8">Belongs to the 4Fe4S bacterial-type ferredoxin family. RnfC subfamily.</text>
</comment>
<keyword evidence="8" id="KW-0472">Membrane</keyword>
<dbReference type="GO" id="GO:0005886">
    <property type="term" value="C:plasma membrane"/>
    <property type="evidence" value="ECO:0007669"/>
    <property type="project" value="UniProtKB-SubCell"/>
</dbReference>
<feature type="binding site" evidence="8">
    <location>
        <position position="388"/>
    </location>
    <ligand>
        <name>[4Fe-4S] cluster</name>
        <dbReference type="ChEBI" id="CHEBI:49883"/>
        <label>1</label>
    </ligand>
</feature>
<evidence type="ECO:0000256" key="3">
    <source>
        <dbReference type="ARBA" id="ARBA00022723"/>
    </source>
</evidence>
<dbReference type="InterPro" id="IPR017900">
    <property type="entry name" value="4Fe4S_Fe_S_CS"/>
</dbReference>
<dbReference type="Pfam" id="PF12838">
    <property type="entry name" value="Fer4_7"/>
    <property type="match status" value="1"/>
</dbReference>
<feature type="binding site" evidence="8">
    <location>
        <position position="427"/>
    </location>
    <ligand>
        <name>[4Fe-4S] cluster</name>
        <dbReference type="ChEBI" id="CHEBI:49883"/>
        <label>2</label>
    </ligand>
</feature>
<dbReference type="InterPro" id="IPR026902">
    <property type="entry name" value="RnfC_N"/>
</dbReference>
<evidence type="ECO:0000256" key="9">
    <source>
        <dbReference type="SAM" id="MobiDB-lite"/>
    </source>
</evidence>
<dbReference type="eggNOG" id="COG4656">
    <property type="taxonomic scope" value="Bacteria"/>
</dbReference>
<evidence type="ECO:0000256" key="1">
    <source>
        <dbReference type="ARBA" id="ARBA00022448"/>
    </source>
</evidence>
<keyword evidence="6 8" id="KW-0408">Iron</keyword>
<evidence type="ECO:0000313" key="12">
    <source>
        <dbReference type="Proteomes" id="UP000006062"/>
    </source>
</evidence>
<evidence type="ECO:0000256" key="2">
    <source>
        <dbReference type="ARBA" id="ARBA00022485"/>
    </source>
</evidence>
<dbReference type="GO" id="GO:0022900">
    <property type="term" value="P:electron transport chain"/>
    <property type="evidence" value="ECO:0007669"/>
    <property type="project" value="UniProtKB-UniRule"/>
</dbReference>
<name>I3YA74_THIV6</name>
<dbReference type="InterPro" id="IPR017896">
    <property type="entry name" value="4Fe4S_Fe-S-bd"/>
</dbReference>
<dbReference type="SUPFAM" id="SSF142019">
    <property type="entry name" value="Nqo1 FMN-binding domain-like"/>
    <property type="match status" value="1"/>
</dbReference>
<dbReference type="SUPFAM" id="SSF46548">
    <property type="entry name" value="alpha-helical ferredoxin"/>
    <property type="match status" value="1"/>
</dbReference>
<dbReference type="KEGG" id="tvi:Thivi_1932"/>
<reference evidence="11 12" key="1">
    <citation type="submission" date="2012-06" db="EMBL/GenBank/DDBJ databases">
        <title>Complete sequence of Thiocystis violascens DSM 198.</title>
        <authorList>
            <consortium name="US DOE Joint Genome Institute"/>
            <person name="Lucas S."/>
            <person name="Han J."/>
            <person name="Lapidus A."/>
            <person name="Cheng J.-F."/>
            <person name="Goodwin L."/>
            <person name="Pitluck S."/>
            <person name="Peters L."/>
            <person name="Ovchinnikova G."/>
            <person name="Teshima H."/>
            <person name="Detter J.C."/>
            <person name="Han C."/>
            <person name="Tapia R."/>
            <person name="Land M."/>
            <person name="Hauser L."/>
            <person name="Kyrpides N."/>
            <person name="Ivanova N."/>
            <person name="Pagani I."/>
            <person name="Vogl K."/>
            <person name="Liu Z."/>
            <person name="Frigaard N.-U."/>
            <person name="Bryant D."/>
            <person name="Woyke T."/>
        </authorList>
    </citation>
    <scope>NUCLEOTIDE SEQUENCE [LARGE SCALE GENOMIC DNA]</scope>
    <source>
        <strain evidence="12">ATCC 17096 / DSM 198 / 6111</strain>
    </source>
</reference>
<dbReference type="Pfam" id="PF10531">
    <property type="entry name" value="SLBB"/>
    <property type="match status" value="1"/>
</dbReference>
<feature type="binding site" evidence="8">
    <location>
        <position position="437"/>
    </location>
    <ligand>
        <name>[4Fe-4S] cluster</name>
        <dbReference type="ChEBI" id="CHEBI:49883"/>
        <label>1</label>
    </ligand>
</feature>
<dbReference type="OrthoDB" id="9767754at2"/>
<dbReference type="NCBIfam" id="TIGR01945">
    <property type="entry name" value="rnfC"/>
    <property type="match status" value="1"/>
</dbReference>
<evidence type="ECO:0000256" key="4">
    <source>
        <dbReference type="ARBA" id="ARBA00022737"/>
    </source>
</evidence>
<dbReference type="GO" id="GO:0051539">
    <property type="term" value="F:4 iron, 4 sulfur cluster binding"/>
    <property type="evidence" value="ECO:0007669"/>
    <property type="project" value="UniProtKB-KW"/>
</dbReference>
<dbReference type="EC" id="7.-.-.-" evidence="8"/>
<dbReference type="RefSeq" id="WP_014778349.1">
    <property type="nucleotide sequence ID" value="NC_018012.1"/>
</dbReference>
<evidence type="ECO:0000256" key="8">
    <source>
        <dbReference type="HAMAP-Rule" id="MF_00461"/>
    </source>
</evidence>